<accession>A0AAW2YPS3</accession>
<reference evidence="2 3" key="1">
    <citation type="submission" date="2024-03" db="EMBL/GenBank/DDBJ databases">
        <title>The Acrasis kona genome and developmental transcriptomes reveal deep origins of eukaryotic multicellular pathways.</title>
        <authorList>
            <person name="Sheikh S."/>
            <person name="Fu C.-J."/>
            <person name="Brown M.W."/>
            <person name="Baldauf S.L."/>
        </authorList>
    </citation>
    <scope>NUCLEOTIDE SEQUENCE [LARGE SCALE GENOMIC DNA]</scope>
    <source>
        <strain evidence="2 3">ATCC MYA-3509</strain>
    </source>
</reference>
<comment type="caution">
    <text evidence="2">The sequence shown here is derived from an EMBL/GenBank/DDBJ whole genome shotgun (WGS) entry which is preliminary data.</text>
</comment>
<sequence>MTTTTYENMFDYLNDGEIAEPTAESFSEMFDATEQTYLIDDLLPAPVTLKTEEAQDLSDDVVVEDSEPEPEDLDTAEENGWEMQYSHENLTLNDQNSQILIKVRSRAEDEQFNVVPECLYSSLRYNMILSIDPNVFSEIKTTLVMAHITVVDQNGVEVTNKNGDSVVKGPREHTPLNINRDTSRLECSIPVRFSSVSFHHSKRKFTFLVSLYDFENKTTPLLLSIRSQAFLTYARRPKVSERAALSSKNKVNTAICKKRKSEGTYKAPTSCLTRYMTSLEQLLSSITSFDMEQKKMALQEVSTKLFI</sequence>
<evidence type="ECO:0000313" key="2">
    <source>
        <dbReference type="EMBL" id="KAL0479064.1"/>
    </source>
</evidence>
<evidence type="ECO:0000313" key="3">
    <source>
        <dbReference type="Proteomes" id="UP001431209"/>
    </source>
</evidence>
<evidence type="ECO:0000256" key="1">
    <source>
        <dbReference type="SAM" id="MobiDB-lite"/>
    </source>
</evidence>
<gene>
    <name evidence="2" type="ORF">AKO1_007929</name>
</gene>
<name>A0AAW2YPS3_9EUKA</name>
<protein>
    <submittedName>
        <fullName evidence="2">Uncharacterized protein</fullName>
    </submittedName>
</protein>
<dbReference type="AlphaFoldDB" id="A0AAW2YPS3"/>
<feature type="compositionally biased region" description="Acidic residues" evidence="1">
    <location>
        <begin position="54"/>
        <end position="77"/>
    </location>
</feature>
<feature type="region of interest" description="Disordered" evidence="1">
    <location>
        <begin position="53"/>
        <end position="77"/>
    </location>
</feature>
<dbReference type="Proteomes" id="UP001431209">
    <property type="component" value="Unassembled WGS sequence"/>
</dbReference>
<dbReference type="EMBL" id="JAOPGA020000496">
    <property type="protein sequence ID" value="KAL0479064.1"/>
    <property type="molecule type" value="Genomic_DNA"/>
</dbReference>
<keyword evidence="3" id="KW-1185">Reference proteome</keyword>
<organism evidence="2 3">
    <name type="scientific">Acrasis kona</name>
    <dbReference type="NCBI Taxonomy" id="1008807"/>
    <lineage>
        <taxon>Eukaryota</taxon>
        <taxon>Discoba</taxon>
        <taxon>Heterolobosea</taxon>
        <taxon>Tetramitia</taxon>
        <taxon>Eutetramitia</taxon>
        <taxon>Acrasidae</taxon>
        <taxon>Acrasis</taxon>
    </lineage>
</organism>
<proteinExistence type="predicted"/>